<dbReference type="InParanoid" id="D7U8P9"/>
<dbReference type="HOGENOM" id="CLU_2781087_0_0_1"/>
<keyword evidence="2" id="KW-1185">Reference proteome</keyword>
<evidence type="ECO:0000313" key="1">
    <source>
        <dbReference type="EMBL" id="CBI39113.3"/>
    </source>
</evidence>
<organism evidence="1 2">
    <name type="scientific">Vitis vinifera</name>
    <name type="common">Grape</name>
    <dbReference type="NCBI Taxonomy" id="29760"/>
    <lineage>
        <taxon>Eukaryota</taxon>
        <taxon>Viridiplantae</taxon>
        <taxon>Streptophyta</taxon>
        <taxon>Embryophyta</taxon>
        <taxon>Tracheophyta</taxon>
        <taxon>Spermatophyta</taxon>
        <taxon>Magnoliopsida</taxon>
        <taxon>eudicotyledons</taxon>
        <taxon>Gunneridae</taxon>
        <taxon>Pentapetalae</taxon>
        <taxon>rosids</taxon>
        <taxon>Vitales</taxon>
        <taxon>Vitaceae</taxon>
        <taxon>Viteae</taxon>
        <taxon>Vitis</taxon>
    </lineage>
</organism>
<dbReference type="EMBL" id="FN596742">
    <property type="protein sequence ID" value="CBI39113.3"/>
    <property type="molecule type" value="Genomic_DNA"/>
</dbReference>
<dbReference type="Proteomes" id="UP000009183">
    <property type="component" value="Chromosome 8"/>
</dbReference>
<sequence>MDFLPFVTFYNTNKRELSFYLHIFLQKHAPCRVDFASTCFMTFLGLQLDIEFLAIKQSPFGTIVKIVKG</sequence>
<name>D7U8P9_VITVI</name>
<evidence type="ECO:0000313" key="2">
    <source>
        <dbReference type="Proteomes" id="UP000009183"/>
    </source>
</evidence>
<dbReference type="AlphaFoldDB" id="D7U8P9"/>
<accession>D7U8P9</accession>
<gene>
    <name evidence="1" type="ordered locus">VIT_08s0032g00880</name>
</gene>
<protein>
    <submittedName>
        <fullName evidence="1">Uncharacterized protein</fullName>
    </submittedName>
</protein>
<proteinExistence type="predicted"/>
<dbReference type="PaxDb" id="29760-VIT_08s0032g00880.t01"/>
<reference evidence="2" key="1">
    <citation type="journal article" date="2007" name="Nature">
        <title>The grapevine genome sequence suggests ancestral hexaploidization in major angiosperm phyla.</title>
        <authorList>
            <consortium name="The French-Italian Public Consortium for Grapevine Genome Characterization."/>
            <person name="Jaillon O."/>
            <person name="Aury J.-M."/>
            <person name="Noel B."/>
            <person name="Policriti A."/>
            <person name="Clepet C."/>
            <person name="Casagrande A."/>
            <person name="Choisne N."/>
            <person name="Aubourg S."/>
            <person name="Vitulo N."/>
            <person name="Jubin C."/>
            <person name="Vezzi A."/>
            <person name="Legeai F."/>
            <person name="Hugueney P."/>
            <person name="Dasilva C."/>
            <person name="Horner D."/>
            <person name="Mica E."/>
            <person name="Jublot D."/>
            <person name="Poulain J."/>
            <person name="Bruyere C."/>
            <person name="Billault A."/>
            <person name="Segurens B."/>
            <person name="Gouyvenoux M."/>
            <person name="Ugarte E."/>
            <person name="Cattonaro F."/>
            <person name="Anthouard V."/>
            <person name="Vico V."/>
            <person name="Del Fabbro C."/>
            <person name="Alaux M."/>
            <person name="Di Gaspero G."/>
            <person name="Dumas V."/>
            <person name="Felice N."/>
            <person name="Paillard S."/>
            <person name="Juman I."/>
            <person name="Moroldo M."/>
            <person name="Scalabrin S."/>
            <person name="Canaguier A."/>
            <person name="Le Clainche I."/>
            <person name="Malacrida G."/>
            <person name="Durand E."/>
            <person name="Pesole G."/>
            <person name="Laucou V."/>
            <person name="Chatelet P."/>
            <person name="Merdinoglu D."/>
            <person name="Delledonne M."/>
            <person name="Pezzotti M."/>
            <person name="Lecharny A."/>
            <person name="Scarpelli C."/>
            <person name="Artiguenave F."/>
            <person name="Pe M.E."/>
            <person name="Valle G."/>
            <person name="Morgante M."/>
            <person name="Caboche M."/>
            <person name="Adam-Blondon A.-F."/>
            <person name="Weissenbach J."/>
            <person name="Quetier F."/>
            <person name="Wincker P."/>
        </authorList>
    </citation>
    <scope>NUCLEOTIDE SEQUENCE [LARGE SCALE GENOMIC DNA]</scope>
    <source>
        <strain evidence="2">cv. Pinot noir / PN40024</strain>
    </source>
</reference>